<dbReference type="InterPro" id="IPR036010">
    <property type="entry name" value="2Fe-2S_ferredoxin-like_sf"/>
</dbReference>
<evidence type="ECO:0000259" key="17">
    <source>
        <dbReference type="PROSITE" id="PS51839"/>
    </source>
</evidence>
<dbReference type="OrthoDB" id="9805142at2"/>
<dbReference type="InterPro" id="IPR006656">
    <property type="entry name" value="Mopterin_OxRdtase"/>
</dbReference>
<proteinExistence type="inferred from homology"/>
<feature type="domain" description="4Fe-4S Mo/W bis-MGD-type" evidence="16">
    <location>
        <begin position="221"/>
        <end position="277"/>
    </location>
</feature>
<dbReference type="PROSITE" id="PS51085">
    <property type="entry name" value="2FE2S_FER_2"/>
    <property type="match status" value="1"/>
</dbReference>
<dbReference type="CDD" id="cd02788">
    <property type="entry name" value="MopB_CT_NDH-1_NuoG2-N7"/>
    <property type="match status" value="1"/>
</dbReference>
<dbReference type="KEGG" id="fla:SY85_02625"/>
<sequence length="904" mass="101335">MPTIYIDKVPYNVKAGKTLLEACLTLGFNLPYFCWHPAMGSVGACRQCAVKVFKDSSDTQGRLIMSCMEEVKEGQYLSISDPTAEAFREQVIEWLMTNHPHDCPVCDEGGSCHLQDMTVMTGHDYRRYEFKKRTYRNQYLGPLIHHEMNRCIQCYRCVRYYHDYAGGNDLNVFSAHNHVYFGREKDGVLESPFSGNLAEVCPTGVFTDKTLKEHYTRKWDLTMSPSICHHCSVGCNTIAGERYGEVRCVVNRYNGEVNGYFLCDRGRFGYEFVNSENRVQRPLIRHQRNEAVSDAELSIQLRTTLSNTNIIGIGSPRASLESNFALRQLVGSDNFYQGVSEDEAYLNRKVLQLLNFGEVQTASLKEIESADAVLILGEDIWNTAPMMALAVRQAVKKTAALQVSQKGHLPLWNDAAIKEQVQESNGFLANITIAGSPLDEITTETCYAAPDDIARLGFAIAHELNDSLPSVSNLSEELTQKVASIAHALRQAQHPVIISGITCFNEGIVKAAFDIAATLNSPERKAKLAYIMQECNSVGLTMMQAPFLQEAISRLKRQEETTVVILENDLYHSTNAPIADELFKLSGKVIVIDHLHNRTTEKADILIPAATFAEADGTLINYEGRAQRFYQVFMPDNPFIKESWRWLSEMLLIKNGTSNGKHIYLDRFEEQLEAALPQFKGLTKVAPSHNFTIHGERIPRQPHRYSGRTAMRANIQVSEPKPLQDNDSPLSFTMEGLKGYPPSPLIPFFWSPGWNSVQSVLKYQEEPGGSLRGGDPGIRLLNGKKEQKSILFKDIPEAFKARSEKWLLLPQYHVLGSGELSSYTKALASLSPEPFVSISVHDAEQLSIKEGGWIKLLTEGNEYSFPVKINNHLSNGLVLVSAGLKDRGALSWGNWSKIEKVEEK</sequence>
<dbReference type="SUPFAM" id="SSF53706">
    <property type="entry name" value="Formate dehydrogenase/DMSO reductase, domains 1-3"/>
    <property type="match status" value="1"/>
</dbReference>
<comment type="subunit">
    <text evidence="12">Composed of 13 different subunits. Subunits NuoCD, E, F, and G constitute the peripheral sector of the complex.</text>
</comment>
<dbReference type="AlphaFoldDB" id="A0A172TRA2"/>
<dbReference type="CDD" id="cd00207">
    <property type="entry name" value="fer2"/>
    <property type="match status" value="1"/>
</dbReference>
<keyword evidence="18" id="KW-0560">Oxidoreductase</keyword>
<dbReference type="GO" id="GO:0003954">
    <property type="term" value="F:NADH dehydrogenase activity"/>
    <property type="evidence" value="ECO:0007669"/>
    <property type="project" value="TreeGrafter"/>
</dbReference>
<dbReference type="STRING" id="1492898.SY85_02625"/>
<evidence type="ECO:0000256" key="12">
    <source>
        <dbReference type="ARBA" id="ARBA00026021"/>
    </source>
</evidence>
<keyword evidence="11" id="KW-0830">Ubiquinone</keyword>
<feature type="domain" description="4Fe-4S His(Cys)3-ligated-type" evidence="17">
    <location>
        <begin position="83"/>
        <end position="122"/>
    </location>
</feature>
<dbReference type="FunFam" id="3.10.20.740:FF:000002">
    <property type="entry name" value="NADH-quinone oxidoreductase"/>
    <property type="match status" value="1"/>
</dbReference>
<keyword evidence="6 14" id="KW-0479">Metal-binding</keyword>
<reference evidence="19" key="1">
    <citation type="submission" date="2015-01" db="EMBL/GenBank/DDBJ databases">
        <title>Flavisolibacter sp./LCS9/ whole genome sequencing.</title>
        <authorList>
            <person name="Kim M.K."/>
            <person name="Srinivasan S."/>
            <person name="Lee J.-J."/>
        </authorList>
    </citation>
    <scope>NUCLEOTIDE SEQUENCE [LARGE SCALE GENOMIC DNA]</scope>
    <source>
        <strain evidence="19">LCS9</strain>
    </source>
</reference>
<evidence type="ECO:0000256" key="11">
    <source>
        <dbReference type="ARBA" id="ARBA00023075"/>
    </source>
</evidence>
<evidence type="ECO:0000256" key="6">
    <source>
        <dbReference type="ARBA" id="ARBA00022723"/>
    </source>
</evidence>
<dbReference type="SMART" id="SM00926">
    <property type="entry name" value="Molybdop_Fe4S4"/>
    <property type="match status" value="1"/>
</dbReference>
<dbReference type="Pfam" id="PF22117">
    <property type="entry name" value="Fer4_Nqo3"/>
    <property type="match status" value="1"/>
</dbReference>
<protein>
    <recommendedName>
        <fullName evidence="14">NADH-quinone oxidoreductase</fullName>
        <ecNumber evidence="14">7.1.1.-</ecNumber>
    </recommendedName>
</protein>
<dbReference type="Gene3D" id="3.10.20.740">
    <property type="match status" value="1"/>
</dbReference>
<keyword evidence="9 14" id="KW-0411">Iron-sulfur</keyword>
<feature type="domain" description="2Fe-2S ferredoxin-type" evidence="15">
    <location>
        <begin position="2"/>
        <end position="83"/>
    </location>
</feature>
<evidence type="ECO:0000256" key="14">
    <source>
        <dbReference type="RuleBase" id="RU003525"/>
    </source>
</evidence>
<dbReference type="EMBL" id="CP011390">
    <property type="protein sequence ID" value="ANE49560.1"/>
    <property type="molecule type" value="Genomic_DNA"/>
</dbReference>
<dbReference type="GO" id="GO:0048038">
    <property type="term" value="F:quinone binding"/>
    <property type="evidence" value="ECO:0007669"/>
    <property type="project" value="UniProtKB-UniRule"/>
</dbReference>
<keyword evidence="5 14" id="KW-0874">Quinone</keyword>
<dbReference type="PANTHER" id="PTHR43105">
    <property type="entry name" value="RESPIRATORY NITRATE REDUCTASE"/>
    <property type="match status" value="1"/>
</dbReference>
<dbReference type="SUPFAM" id="SSF54292">
    <property type="entry name" value="2Fe-2S ferredoxin-like"/>
    <property type="match status" value="1"/>
</dbReference>
<comment type="function">
    <text evidence="14">NDH-1 shuttles electrons from NADH, via FMN and iron-sulfur (Fe-S) centers, to quinones in the respiratory chain. Couples the redox reaction to proton translocation (for every two electrons transferred, four hydrogen ions are translocated across the cytoplasmic membrane), and thus conserves the redox energy in a proton gradient.</text>
</comment>
<dbReference type="GO" id="GO:0042773">
    <property type="term" value="P:ATP synthesis coupled electron transport"/>
    <property type="evidence" value="ECO:0007669"/>
    <property type="project" value="InterPro"/>
</dbReference>
<keyword evidence="8 14" id="KW-0408">Iron</keyword>
<evidence type="ECO:0000256" key="9">
    <source>
        <dbReference type="ARBA" id="ARBA00023014"/>
    </source>
</evidence>
<dbReference type="EC" id="7.1.1.-" evidence="14"/>
<organism evidence="18 19">
    <name type="scientific">Flavisolibacter tropicus</name>
    <dbReference type="NCBI Taxonomy" id="1492898"/>
    <lineage>
        <taxon>Bacteria</taxon>
        <taxon>Pseudomonadati</taxon>
        <taxon>Bacteroidota</taxon>
        <taxon>Chitinophagia</taxon>
        <taxon>Chitinophagales</taxon>
        <taxon>Chitinophagaceae</taxon>
        <taxon>Flavisolibacter</taxon>
    </lineage>
</organism>
<evidence type="ECO:0000313" key="19">
    <source>
        <dbReference type="Proteomes" id="UP000077177"/>
    </source>
</evidence>
<keyword evidence="3 14" id="KW-0004">4Fe-4S</keyword>
<dbReference type="RefSeq" id="WP_066401675.1">
    <property type="nucleotide sequence ID" value="NZ_CP011390.1"/>
</dbReference>
<keyword evidence="10 14" id="KW-0520">NAD</keyword>
<comment type="cofactor">
    <cofactor evidence="14">
        <name>[2Fe-2S] cluster</name>
        <dbReference type="ChEBI" id="CHEBI:190135"/>
    </cofactor>
    <text evidence="14">Binds 1 [2Fe-2S] cluster per subunit.</text>
</comment>
<dbReference type="GO" id="GO:0008137">
    <property type="term" value="F:NADH dehydrogenase (ubiquinone) activity"/>
    <property type="evidence" value="ECO:0007669"/>
    <property type="project" value="UniProtKB-UniRule"/>
</dbReference>
<dbReference type="SUPFAM" id="SSF50692">
    <property type="entry name" value="ADC-like"/>
    <property type="match status" value="1"/>
</dbReference>
<evidence type="ECO:0000256" key="2">
    <source>
        <dbReference type="ARBA" id="ARBA00005404"/>
    </source>
</evidence>
<dbReference type="Gene3D" id="3.40.50.740">
    <property type="match status" value="1"/>
</dbReference>
<dbReference type="GO" id="GO:0046872">
    <property type="term" value="F:metal ion binding"/>
    <property type="evidence" value="ECO:0007669"/>
    <property type="project" value="UniProtKB-UniRule"/>
</dbReference>
<evidence type="ECO:0000256" key="5">
    <source>
        <dbReference type="ARBA" id="ARBA00022719"/>
    </source>
</evidence>
<dbReference type="CDD" id="cd02771">
    <property type="entry name" value="MopB_NDH-1_NuoG2-N7"/>
    <property type="match status" value="1"/>
</dbReference>
<name>A0A172TRA2_9BACT</name>
<dbReference type="PROSITE" id="PS51669">
    <property type="entry name" value="4FE4S_MOW_BIS_MGD"/>
    <property type="match status" value="1"/>
</dbReference>
<dbReference type="PROSITE" id="PS51839">
    <property type="entry name" value="4FE4S_HC3"/>
    <property type="match status" value="1"/>
</dbReference>
<reference evidence="18 19" key="2">
    <citation type="journal article" date="2016" name="Int. J. Syst. Evol. Microbiol.">
        <title>Flavisolibacter tropicus sp. nov., isolated from tropical soil.</title>
        <authorList>
            <person name="Lee J.J."/>
            <person name="Kang M.S."/>
            <person name="Kim G.S."/>
            <person name="Lee C.S."/>
            <person name="Lim S."/>
            <person name="Lee J."/>
            <person name="Roh S.H."/>
            <person name="Kang H."/>
            <person name="Ha J.M."/>
            <person name="Bae S."/>
            <person name="Jung H.Y."/>
            <person name="Kim M.K."/>
        </authorList>
    </citation>
    <scope>NUCLEOTIDE SEQUENCE [LARGE SCALE GENOMIC DNA]</scope>
    <source>
        <strain evidence="18 19">LCS9</strain>
    </source>
</reference>
<dbReference type="Gene3D" id="2.40.40.20">
    <property type="match status" value="1"/>
</dbReference>
<dbReference type="GO" id="GO:0016020">
    <property type="term" value="C:membrane"/>
    <property type="evidence" value="ECO:0007669"/>
    <property type="project" value="InterPro"/>
</dbReference>
<dbReference type="NCBIfam" id="TIGR01973">
    <property type="entry name" value="NuoG"/>
    <property type="match status" value="1"/>
</dbReference>
<comment type="catalytic activity">
    <reaction evidence="13 14">
        <text>a quinone + NADH + 5 H(+)(in) = a quinol + NAD(+) + 4 H(+)(out)</text>
        <dbReference type="Rhea" id="RHEA:57888"/>
        <dbReference type="ChEBI" id="CHEBI:15378"/>
        <dbReference type="ChEBI" id="CHEBI:24646"/>
        <dbReference type="ChEBI" id="CHEBI:57540"/>
        <dbReference type="ChEBI" id="CHEBI:57945"/>
        <dbReference type="ChEBI" id="CHEBI:132124"/>
    </reaction>
</comment>
<evidence type="ECO:0000259" key="16">
    <source>
        <dbReference type="PROSITE" id="PS51669"/>
    </source>
</evidence>
<accession>A0A172TRA2</accession>
<dbReference type="SMART" id="SM00929">
    <property type="entry name" value="NADH-G_4Fe-4S_3"/>
    <property type="match status" value="1"/>
</dbReference>
<dbReference type="Pfam" id="PF13510">
    <property type="entry name" value="Fer2_4"/>
    <property type="match status" value="1"/>
</dbReference>
<evidence type="ECO:0000256" key="7">
    <source>
        <dbReference type="ARBA" id="ARBA00022967"/>
    </source>
</evidence>
<dbReference type="InterPro" id="IPR050123">
    <property type="entry name" value="Prok_molybdopt-oxidoreductase"/>
</dbReference>
<evidence type="ECO:0000256" key="4">
    <source>
        <dbReference type="ARBA" id="ARBA00022714"/>
    </source>
</evidence>
<dbReference type="Gene3D" id="3.30.200.210">
    <property type="match status" value="1"/>
</dbReference>
<evidence type="ECO:0000256" key="1">
    <source>
        <dbReference type="ARBA" id="ARBA00001966"/>
    </source>
</evidence>
<evidence type="ECO:0000256" key="8">
    <source>
        <dbReference type="ARBA" id="ARBA00023004"/>
    </source>
</evidence>
<evidence type="ECO:0000256" key="10">
    <source>
        <dbReference type="ARBA" id="ARBA00023027"/>
    </source>
</evidence>
<comment type="cofactor">
    <cofactor evidence="1 14">
        <name>[4Fe-4S] cluster</name>
        <dbReference type="ChEBI" id="CHEBI:49883"/>
    </cofactor>
</comment>
<evidence type="ECO:0000256" key="3">
    <source>
        <dbReference type="ARBA" id="ARBA00022485"/>
    </source>
</evidence>
<comment type="similarity">
    <text evidence="2 14">Belongs to the complex I 75 kDa subunit family.</text>
</comment>
<dbReference type="GO" id="GO:0051537">
    <property type="term" value="F:2 iron, 2 sulfur cluster binding"/>
    <property type="evidence" value="ECO:0007669"/>
    <property type="project" value="UniProtKB-UniRule"/>
</dbReference>
<dbReference type="PANTHER" id="PTHR43105:SF10">
    <property type="entry name" value="NADH-QUINONE OXIDOREDUCTASE SUBUNIT G"/>
    <property type="match status" value="1"/>
</dbReference>
<evidence type="ECO:0000259" key="15">
    <source>
        <dbReference type="PROSITE" id="PS51085"/>
    </source>
</evidence>
<evidence type="ECO:0000313" key="18">
    <source>
        <dbReference type="EMBL" id="ANE49560.1"/>
    </source>
</evidence>
<dbReference type="Pfam" id="PF10588">
    <property type="entry name" value="NADH-G_4Fe-4S_3"/>
    <property type="match status" value="1"/>
</dbReference>
<evidence type="ECO:0000256" key="13">
    <source>
        <dbReference type="ARBA" id="ARBA00047712"/>
    </source>
</evidence>
<dbReference type="SUPFAM" id="SSF54862">
    <property type="entry name" value="4Fe-4S ferredoxins"/>
    <property type="match status" value="1"/>
</dbReference>
<dbReference type="PROSITE" id="PS00642">
    <property type="entry name" value="COMPLEX1_75K_2"/>
    <property type="match status" value="1"/>
</dbReference>
<dbReference type="PATRIC" id="fig|1492898.3.peg.571"/>
<keyword evidence="7 14" id="KW-1278">Translocase</keyword>
<dbReference type="PROSITE" id="PS00641">
    <property type="entry name" value="COMPLEX1_75K_1"/>
    <property type="match status" value="1"/>
</dbReference>
<dbReference type="InterPro" id="IPR019574">
    <property type="entry name" value="NADH_UbQ_OxRdtase_Gsu_4Fe4S-bd"/>
</dbReference>
<dbReference type="Pfam" id="PF00384">
    <property type="entry name" value="Molybdopterin"/>
    <property type="match status" value="1"/>
</dbReference>
<keyword evidence="4 14" id="KW-0001">2Fe-2S</keyword>
<dbReference type="InterPro" id="IPR001041">
    <property type="entry name" value="2Fe-2S_ferredoxin-type"/>
</dbReference>
<dbReference type="InterPro" id="IPR009010">
    <property type="entry name" value="Asp_de-COase-like_dom_sf"/>
</dbReference>
<dbReference type="GO" id="GO:0051539">
    <property type="term" value="F:4 iron, 4 sulfur cluster binding"/>
    <property type="evidence" value="ECO:0007669"/>
    <property type="project" value="UniProtKB-KW"/>
</dbReference>
<dbReference type="PROSITE" id="PS00643">
    <property type="entry name" value="COMPLEX1_75K_3"/>
    <property type="match status" value="1"/>
</dbReference>
<dbReference type="InterPro" id="IPR000283">
    <property type="entry name" value="NADH_UbQ_OxRdtase_75kDa_su_CS"/>
</dbReference>
<dbReference type="InterPro" id="IPR054351">
    <property type="entry name" value="NADH_UbQ_OxRdtase_ferredoxin"/>
</dbReference>
<dbReference type="Proteomes" id="UP000077177">
    <property type="component" value="Chromosome"/>
</dbReference>
<dbReference type="InterPro" id="IPR010228">
    <property type="entry name" value="NADH_UbQ_OxRdtase_Gsu"/>
</dbReference>
<dbReference type="InterPro" id="IPR006963">
    <property type="entry name" value="Mopterin_OxRdtase_4Fe-4S_dom"/>
</dbReference>
<keyword evidence="19" id="KW-1185">Reference proteome</keyword>
<dbReference type="Pfam" id="PF04879">
    <property type="entry name" value="Molybdop_Fe4S4"/>
    <property type="match status" value="1"/>
</dbReference>
<gene>
    <name evidence="18" type="ORF">SY85_02625</name>
</gene>